<dbReference type="AlphaFoldDB" id="A0A7G1H1H8"/>
<evidence type="ECO:0000313" key="2">
    <source>
        <dbReference type="Proteomes" id="UP000516360"/>
    </source>
</evidence>
<keyword evidence="2" id="KW-1185">Reference proteome</keyword>
<proteinExistence type="predicted"/>
<protein>
    <submittedName>
        <fullName evidence="1">Uncharacterized protein</fullName>
    </submittedName>
</protein>
<dbReference type="Proteomes" id="UP000516360">
    <property type="component" value="Chromosome"/>
</dbReference>
<reference evidence="1 2" key="1">
    <citation type="submission" date="2020-03" db="EMBL/GenBank/DDBJ databases">
        <title>Complete genome sequences of two sulfur-disproportionating bacterial strains T55J and Mzg5.</title>
        <authorList>
            <person name="Umezawa K."/>
            <person name="Kojima H."/>
            <person name="Kato Y."/>
            <person name="Fukui M."/>
        </authorList>
    </citation>
    <scope>NUCLEOTIDE SEQUENCE [LARGE SCALE GENOMIC DNA]</scope>
    <source>
        <strain evidence="1 2">T55J</strain>
    </source>
</reference>
<dbReference type="KEGG" id="dtp:JZK55_09250"/>
<evidence type="ECO:0000313" key="1">
    <source>
        <dbReference type="EMBL" id="BCB96003.1"/>
    </source>
</evidence>
<sequence>MSLRAKGEAISKTRFLASLGMTDKVFLGETYYFYLCFINFYTNNGISPDFCTPDKRMHSMSYIT</sequence>
<accession>A0A7G1H1H8</accession>
<organism evidence="1 2">
    <name type="scientific">Dissulfurispira thermophila</name>
    <dbReference type="NCBI Taxonomy" id="2715679"/>
    <lineage>
        <taxon>Bacteria</taxon>
        <taxon>Pseudomonadati</taxon>
        <taxon>Nitrospirota</taxon>
        <taxon>Thermodesulfovibrionia</taxon>
        <taxon>Thermodesulfovibrionales</taxon>
        <taxon>Dissulfurispiraceae</taxon>
        <taxon>Dissulfurispira</taxon>
    </lineage>
</organism>
<name>A0A7G1H1H8_9BACT</name>
<gene>
    <name evidence="1" type="ORF">JZK55_09250</name>
</gene>
<dbReference type="EMBL" id="AP022873">
    <property type="protein sequence ID" value="BCB96003.1"/>
    <property type="molecule type" value="Genomic_DNA"/>
</dbReference>